<evidence type="ECO:0008006" key="3">
    <source>
        <dbReference type="Google" id="ProtNLM"/>
    </source>
</evidence>
<sequence length="308" mass="33475">MNSSRSIRYRCSVVLRLIDSVTGGAPAARALKLHLGLLDQPDQTAPARVLPPLRGRALQPKGGGYYAASELEPGHYVLTVHSPDYMPMQLQWTLESQAAKPFEANLRLLPSSAYLYAERLTRVRCRCIGEDEQPVSGVDLFLRGSQSAAARARLRQAAEVGATELYVRATGTTPVAGEQMVLLSQQQVDEETATSASLERIQIAAAEEDREDGVMQVQSAGERCWKLTEPLQQRYPAGTPLLHLIYGQSDARGEALLVLPTLPGGATDYELSTGEGTASLQAHLTLKEGEALRVELNMASGQARIRNR</sequence>
<evidence type="ECO:0000313" key="1">
    <source>
        <dbReference type="EMBL" id="MFD1887389.1"/>
    </source>
</evidence>
<name>A0ABW4RNZ7_9BACL</name>
<evidence type="ECO:0000313" key="2">
    <source>
        <dbReference type="Proteomes" id="UP001597233"/>
    </source>
</evidence>
<dbReference type="EMBL" id="JBHUEH010000023">
    <property type="protein sequence ID" value="MFD1887389.1"/>
    <property type="molecule type" value="Genomic_DNA"/>
</dbReference>
<reference evidence="2" key="1">
    <citation type="journal article" date="2019" name="Int. J. Syst. Evol. Microbiol.">
        <title>The Global Catalogue of Microorganisms (GCM) 10K type strain sequencing project: providing services to taxonomists for standard genome sequencing and annotation.</title>
        <authorList>
            <consortium name="The Broad Institute Genomics Platform"/>
            <consortium name="The Broad Institute Genome Sequencing Center for Infectious Disease"/>
            <person name="Wu L."/>
            <person name="Ma J."/>
        </authorList>
    </citation>
    <scope>NUCLEOTIDE SEQUENCE [LARGE SCALE GENOMIC DNA]</scope>
    <source>
        <strain evidence="2">CCUG 54950</strain>
    </source>
</reference>
<dbReference type="RefSeq" id="WP_347325125.1">
    <property type="nucleotide sequence ID" value="NZ_JBCGUH010000005.1"/>
</dbReference>
<organism evidence="1 2">
    <name type="scientific">Paenibacillus wenxiniae</name>
    <dbReference type="NCBI Taxonomy" id="1636843"/>
    <lineage>
        <taxon>Bacteria</taxon>
        <taxon>Bacillati</taxon>
        <taxon>Bacillota</taxon>
        <taxon>Bacilli</taxon>
        <taxon>Bacillales</taxon>
        <taxon>Paenibacillaceae</taxon>
        <taxon>Paenibacillus</taxon>
    </lineage>
</organism>
<proteinExistence type="predicted"/>
<comment type="caution">
    <text evidence="1">The sequence shown here is derived from an EMBL/GenBank/DDBJ whole genome shotgun (WGS) entry which is preliminary data.</text>
</comment>
<keyword evidence="2" id="KW-1185">Reference proteome</keyword>
<gene>
    <name evidence="1" type="ORF">ACFSC9_17985</name>
</gene>
<dbReference type="Proteomes" id="UP001597233">
    <property type="component" value="Unassembled WGS sequence"/>
</dbReference>
<accession>A0ABW4RNZ7</accession>
<protein>
    <recommendedName>
        <fullName evidence="3">Carboxypeptidase regulatory-like domain-containing protein</fullName>
    </recommendedName>
</protein>